<dbReference type="Gene3D" id="1.20.5.170">
    <property type="match status" value="1"/>
</dbReference>
<comment type="similarity">
    <text evidence="1">Belongs to the SIMIBI class G3E GTPase family. ArgK/MeaB subfamily.</text>
</comment>
<evidence type="ECO:0000313" key="3">
    <source>
        <dbReference type="EMBL" id="GMH84233.1"/>
    </source>
</evidence>
<dbReference type="CDD" id="cd03114">
    <property type="entry name" value="MMAA-like"/>
    <property type="match status" value="1"/>
</dbReference>
<accession>A0A9W7BCG8</accession>
<sequence>MSTQSLSPNDGDTSNDEHTGLMTRRTREIYEQLTSNNIDKMVKRRAVSKAVTLVESTDDRRRTQATLLLQQIAQNVITTSTSTSTSTSISTSNSSFRVGIAGPPGAGKSSFIETLGLHILGSDIEGNPTRLADESREAKKSTTPPWYPSSLSVLSIDPSSTYSGGSILGDKTRMPELSRHPSCFVRPSPSSTNLGGINAYTSDVIQLMTAASYECCIVETVGVGQSEVEVDKAVDMMVLIVPPGGGDDLQGSKKGIVEVADMLIINKADGPLLSTAQHTCADYRGAIRWQGRGKEEIRGDWKVPVLLVSAHEKSGVAEMWRRVGEFREKMMRSGGLATKRVEQGRYWTNKFLKDMIARKLAADETVKERREKLDRALAEGAITPRMAATQLIGDFDLKIEKKKII</sequence>
<dbReference type="Pfam" id="PF03308">
    <property type="entry name" value="MeaB"/>
    <property type="match status" value="1"/>
</dbReference>
<dbReference type="GO" id="GO:0005525">
    <property type="term" value="F:GTP binding"/>
    <property type="evidence" value="ECO:0007669"/>
    <property type="project" value="InterPro"/>
</dbReference>
<feature type="region of interest" description="Disordered" evidence="2">
    <location>
        <begin position="1"/>
        <end position="25"/>
    </location>
</feature>
<name>A0A9W7BCG8_9STRA</name>
<dbReference type="PANTHER" id="PTHR23408">
    <property type="entry name" value="METHYLMALONYL-COA MUTASE"/>
    <property type="match status" value="1"/>
</dbReference>
<dbReference type="Proteomes" id="UP001165085">
    <property type="component" value="Unassembled WGS sequence"/>
</dbReference>
<dbReference type="OrthoDB" id="1476984at2759"/>
<dbReference type="Gene3D" id="1.10.287.130">
    <property type="match status" value="1"/>
</dbReference>
<dbReference type="SUPFAM" id="SSF52540">
    <property type="entry name" value="P-loop containing nucleoside triphosphate hydrolases"/>
    <property type="match status" value="2"/>
</dbReference>
<feature type="compositionally biased region" description="Basic and acidic residues" evidence="2">
    <location>
        <begin position="131"/>
        <end position="140"/>
    </location>
</feature>
<feature type="compositionally biased region" description="Polar residues" evidence="2">
    <location>
        <begin position="1"/>
        <end position="12"/>
    </location>
</feature>
<keyword evidence="4" id="KW-1185">Reference proteome</keyword>
<organism evidence="3 4">
    <name type="scientific">Triparma strigata</name>
    <dbReference type="NCBI Taxonomy" id="1606541"/>
    <lineage>
        <taxon>Eukaryota</taxon>
        <taxon>Sar</taxon>
        <taxon>Stramenopiles</taxon>
        <taxon>Ochrophyta</taxon>
        <taxon>Bolidophyceae</taxon>
        <taxon>Parmales</taxon>
        <taxon>Triparmaceae</taxon>
        <taxon>Triparma</taxon>
    </lineage>
</organism>
<feature type="region of interest" description="Disordered" evidence="2">
    <location>
        <begin position="126"/>
        <end position="146"/>
    </location>
</feature>
<evidence type="ECO:0000256" key="2">
    <source>
        <dbReference type="SAM" id="MobiDB-lite"/>
    </source>
</evidence>
<proteinExistence type="inferred from homology"/>
<dbReference type="PANTHER" id="PTHR23408:SF3">
    <property type="entry name" value="METHYLMALONIC ACIDURIA TYPE A PROTEIN, MITOCHONDRIAL"/>
    <property type="match status" value="1"/>
</dbReference>
<feature type="compositionally biased region" description="Basic and acidic residues" evidence="2">
    <location>
        <begin position="15"/>
        <end position="25"/>
    </location>
</feature>
<dbReference type="InterPro" id="IPR027417">
    <property type="entry name" value="P-loop_NTPase"/>
</dbReference>
<protein>
    <submittedName>
        <fullName evidence="3">Uncharacterized protein</fullName>
    </submittedName>
</protein>
<evidence type="ECO:0000313" key="4">
    <source>
        <dbReference type="Proteomes" id="UP001165085"/>
    </source>
</evidence>
<dbReference type="AlphaFoldDB" id="A0A9W7BCG8"/>
<comment type="caution">
    <text evidence="3">The sequence shown here is derived from an EMBL/GenBank/DDBJ whole genome shotgun (WGS) entry which is preliminary data.</text>
</comment>
<dbReference type="InterPro" id="IPR005129">
    <property type="entry name" value="GTPase_ArgK"/>
</dbReference>
<evidence type="ECO:0000256" key="1">
    <source>
        <dbReference type="ARBA" id="ARBA00009625"/>
    </source>
</evidence>
<dbReference type="Gene3D" id="3.40.50.300">
    <property type="entry name" value="P-loop containing nucleotide triphosphate hydrolases"/>
    <property type="match status" value="1"/>
</dbReference>
<reference evidence="4" key="1">
    <citation type="journal article" date="2023" name="Commun. Biol.">
        <title>Genome analysis of Parmales, the sister group of diatoms, reveals the evolutionary specialization of diatoms from phago-mixotrophs to photoautotrophs.</title>
        <authorList>
            <person name="Ban H."/>
            <person name="Sato S."/>
            <person name="Yoshikawa S."/>
            <person name="Yamada K."/>
            <person name="Nakamura Y."/>
            <person name="Ichinomiya M."/>
            <person name="Sato N."/>
            <person name="Blanc-Mathieu R."/>
            <person name="Endo H."/>
            <person name="Kuwata A."/>
            <person name="Ogata H."/>
        </authorList>
    </citation>
    <scope>NUCLEOTIDE SEQUENCE [LARGE SCALE GENOMIC DNA]</scope>
    <source>
        <strain evidence="4">NIES 3701</strain>
    </source>
</reference>
<dbReference type="GO" id="GO:0003924">
    <property type="term" value="F:GTPase activity"/>
    <property type="evidence" value="ECO:0007669"/>
    <property type="project" value="InterPro"/>
</dbReference>
<gene>
    <name evidence="3" type="ORF">TrST_g690</name>
</gene>
<dbReference type="GO" id="GO:0005737">
    <property type="term" value="C:cytoplasm"/>
    <property type="evidence" value="ECO:0007669"/>
    <property type="project" value="TreeGrafter"/>
</dbReference>
<dbReference type="EMBL" id="BRXY01000292">
    <property type="protein sequence ID" value="GMH84233.1"/>
    <property type="molecule type" value="Genomic_DNA"/>
</dbReference>